<evidence type="ECO:0000256" key="1">
    <source>
        <dbReference type="SAM" id="MobiDB-lite"/>
    </source>
</evidence>
<organism evidence="2">
    <name type="scientific">Geobacter metallireducens</name>
    <dbReference type="NCBI Taxonomy" id="28232"/>
    <lineage>
        <taxon>Bacteria</taxon>
        <taxon>Pseudomonadati</taxon>
        <taxon>Thermodesulfobacteriota</taxon>
        <taxon>Desulfuromonadia</taxon>
        <taxon>Geobacterales</taxon>
        <taxon>Geobacteraceae</taxon>
        <taxon>Geobacter</taxon>
    </lineage>
</organism>
<dbReference type="PANTHER" id="PTHR39431:SF1">
    <property type="entry name" value="FRPA_C-RELATED PROTEIN"/>
    <property type="match status" value="1"/>
</dbReference>
<comment type="caution">
    <text evidence="2">The sequence shown here is derived from an EMBL/GenBank/DDBJ whole genome shotgun (WGS) entry which is preliminary data.</text>
</comment>
<protein>
    <submittedName>
        <fullName evidence="2">Uncharacterized protein</fullName>
    </submittedName>
</protein>
<dbReference type="AlphaFoldDB" id="A0A831XG05"/>
<sequence length="354" mass="38200">MRITGSDITLASQHVSVDRYERKESLKLWIGDQRPDFEGNRINDTVTLSNRGRADEAHARNELRDEAEGTEKTEGLGPRDEESLEPRLELLKTLIEKMTGKKIRVYSIKDGHCTEPIPEECGKPKEEPQGNQRAGWGIEYDLHESSYEFESTTFEAIGVIKTADGKEISFELGLVMEREHLSETDVSLRAGDAVKKDPLVINFNGTAAELSDLRFSFDIDADGTADQIATLGGGSGYLALDRNGDGVINDGSELFGPATGEGFAELAAFDDDGNGWIDENDAVFSRLSTWSGGSEGALTSLKDSGVGAISLGSTSTPFDLKGADNALLGSVRTTGIYVKENGTVGTVQQIDLAV</sequence>
<gene>
    <name evidence="2" type="ORF">ENQ87_10770</name>
</gene>
<dbReference type="EMBL" id="DSOV01000046">
    <property type="protein sequence ID" value="HEN42835.1"/>
    <property type="molecule type" value="Genomic_DNA"/>
</dbReference>
<feature type="compositionally biased region" description="Basic and acidic residues" evidence="1">
    <location>
        <begin position="52"/>
        <end position="83"/>
    </location>
</feature>
<name>A0A831XG05_GEOME</name>
<feature type="region of interest" description="Disordered" evidence="1">
    <location>
        <begin position="48"/>
        <end position="83"/>
    </location>
</feature>
<accession>A0A831XG05</accession>
<dbReference type="PANTHER" id="PTHR39431">
    <property type="entry name" value="FRPA/C-RELATED PROTEIN"/>
    <property type="match status" value="1"/>
</dbReference>
<evidence type="ECO:0000313" key="2">
    <source>
        <dbReference type="EMBL" id="HEN42835.1"/>
    </source>
</evidence>
<proteinExistence type="predicted"/>
<reference evidence="2" key="1">
    <citation type="journal article" date="2020" name="mSystems">
        <title>Genome- and Community-Level Interaction Insights into Carbon Utilization and Element Cycling Functions of Hydrothermarchaeota in Hydrothermal Sediment.</title>
        <authorList>
            <person name="Zhou Z."/>
            <person name="Liu Y."/>
            <person name="Xu W."/>
            <person name="Pan J."/>
            <person name="Luo Z.H."/>
            <person name="Li M."/>
        </authorList>
    </citation>
    <scope>NUCLEOTIDE SEQUENCE [LARGE SCALE GENOMIC DNA]</scope>
    <source>
        <strain evidence="2">SpSt-349</strain>
    </source>
</reference>